<dbReference type="Pfam" id="PF00271">
    <property type="entry name" value="Helicase_C"/>
    <property type="match status" value="1"/>
</dbReference>
<keyword evidence="1" id="KW-0547">Nucleotide-binding</keyword>
<evidence type="ECO:0000256" key="2">
    <source>
        <dbReference type="ARBA" id="ARBA00022801"/>
    </source>
</evidence>
<gene>
    <name evidence="6" type="ORF">J3Q64DRAFT_1706935</name>
</gene>
<dbReference type="CDD" id="cd18793">
    <property type="entry name" value="SF2_C_SNF"/>
    <property type="match status" value="1"/>
</dbReference>
<name>A0ABR3BBM2_PHYBL</name>
<sequence>MTLNSTQFVSCRKCREGNTDYYRLGVRSEVNSEHHLFHAHRDDTLQSILIRLCEQYPKEWSKGIVYYFYVDFGGSYYAAEESIWLRDRDQILVSTYEDSDLIPNISMNAVHASFRNEVSLLPHQEEGVQTMVQMERAQRGGILADDMGLGKTVQILALVMRQQPKLAVRSCTLVVVPTRGVADHWKAEIRKMTTYGSLPYFFYQNETAPLLDQNCFRIVIATYDRLRAEYTKQKMKGVPSPLLDSDWHRVVLDESHKIRTASSQVTLATQELSAKYRWCLTGTPLQNNISELHPIFSFLGIPMEVKEKKQVEYMARLLKKHMIRRTKPMLEAALTILPRDEIRITLEFSKPERALYDYLEQNAYREYVRMNSLGQRENASANAAVLYLRLKQLCVHFQILLDKFEDLISMASSEDPQQFTAALCATEDQDVNQAQGKETTNEAEYVFDIIESYYDQFGLPENKPDVESLQNLAFIENSTKTVWLLDFLNKTLKASATDKIVVVSQFVNVLDIIVQVLKSRNLKHVTYNGEMSNHDREDGLRQFNSHPDVRIMVLSLKAGGLGLNLQRANHMVIMDRWWNPATMDQVISRIHRMTQTKQTYIYTVVIKDTIEENLMDGILEKKSKLFSAVVDSRDEDIDDGYYPMDEDV</sequence>
<dbReference type="PROSITE" id="PS51194">
    <property type="entry name" value="HELICASE_CTER"/>
    <property type="match status" value="1"/>
</dbReference>
<dbReference type="SUPFAM" id="SSF52540">
    <property type="entry name" value="P-loop containing nucleoside triphosphate hydrolases"/>
    <property type="match status" value="2"/>
</dbReference>
<proteinExistence type="predicted"/>
<evidence type="ECO:0000313" key="6">
    <source>
        <dbReference type="EMBL" id="KAL0096253.1"/>
    </source>
</evidence>
<dbReference type="Gene3D" id="3.40.50.10810">
    <property type="entry name" value="Tandem AAA-ATPase domain"/>
    <property type="match status" value="1"/>
</dbReference>
<dbReference type="InterPro" id="IPR014001">
    <property type="entry name" value="Helicase_ATP-bd"/>
</dbReference>
<accession>A0ABR3BBM2</accession>
<dbReference type="InterPro" id="IPR049730">
    <property type="entry name" value="SNF2/RAD54-like_C"/>
</dbReference>
<dbReference type="Gene3D" id="3.40.50.300">
    <property type="entry name" value="P-loop containing nucleotide triphosphate hydrolases"/>
    <property type="match status" value="1"/>
</dbReference>
<dbReference type="SMART" id="SM00487">
    <property type="entry name" value="DEXDc"/>
    <property type="match status" value="1"/>
</dbReference>
<comment type="caution">
    <text evidence="6">The sequence shown here is derived from an EMBL/GenBank/DDBJ whole genome shotgun (WGS) entry which is preliminary data.</text>
</comment>
<evidence type="ECO:0000259" key="4">
    <source>
        <dbReference type="PROSITE" id="PS51192"/>
    </source>
</evidence>
<keyword evidence="7" id="KW-1185">Reference proteome</keyword>
<dbReference type="InterPro" id="IPR050628">
    <property type="entry name" value="SNF2_RAD54_helicase_TF"/>
</dbReference>
<reference evidence="6 7" key="1">
    <citation type="submission" date="2024-04" db="EMBL/GenBank/DDBJ databases">
        <title>Symmetric and asymmetric DNA N6-adenine methylation regulates different biological responses in Mucorales.</title>
        <authorList>
            <consortium name="Lawrence Berkeley National Laboratory"/>
            <person name="Lax C."/>
            <person name="Mondo S.J."/>
            <person name="Osorio-Concepcion M."/>
            <person name="Muszewska A."/>
            <person name="Corrochano-Luque M."/>
            <person name="Gutierrez G."/>
            <person name="Riley R."/>
            <person name="Lipzen A."/>
            <person name="Guo J."/>
            <person name="Hundley H."/>
            <person name="Amirebrahimi M."/>
            <person name="Ng V."/>
            <person name="Lorenzo-Gutierrez D."/>
            <person name="Binder U."/>
            <person name="Yang J."/>
            <person name="Song Y."/>
            <person name="Canovas D."/>
            <person name="Navarro E."/>
            <person name="Freitag M."/>
            <person name="Gabaldon T."/>
            <person name="Grigoriev I.V."/>
            <person name="Corrochano L.M."/>
            <person name="Nicolas F.E."/>
            <person name="Garre V."/>
        </authorList>
    </citation>
    <scope>NUCLEOTIDE SEQUENCE [LARGE SCALE GENOMIC DNA]</scope>
    <source>
        <strain evidence="6 7">L51</strain>
    </source>
</reference>
<dbReference type="PROSITE" id="PS51192">
    <property type="entry name" value="HELICASE_ATP_BIND_1"/>
    <property type="match status" value="1"/>
</dbReference>
<feature type="domain" description="Helicase ATP-binding" evidence="4">
    <location>
        <begin position="132"/>
        <end position="302"/>
    </location>
</feature>
<dbReference type="EMBL" id="JBCLYO010000001">
    <property type="protein sequence ID" value="KAL0096253.1"/>
    <property type="molecule type" value="Genomic_DNA"/>
</dbReference>
<dbReference type="InterPro" id="IPR038718">
    <property type="entry name" value="SNF2-like_sf"/>
</dbReference>
<protein>
    <submittedName>
        <fullName evidence="6">SNF2 family N-terminal domain-containing protein</fullName>
    </submittedName>
</protein>
<dbReference type="InterPro" id="IPR027417">
    <property type="entry name" value="P-loop_NTPase"/>
</dbReference>
<evidence type="ECO:0000256" key="1">
    <source>
        <dbReference type="ARBA" id="ARBA00022741"/>
    </source>
</evidence>
<dbReference type="InterPro" id="IPR001650">
    <property type="entry name" value="Helicase_C-like"/>
</dbReference>
<evidence type="ECO:0000256" key="3">
    <source>
        <dbReference type="ARBA" id="ARBA00022840"/>
    </source>
</evidence>
<dbReference type="Proteomes" id="UP001448207">
    <property type="component" value="Unassembled WGS sequence"/>
</dbReference>
<dbReference type="SMART" id="SM00490">
    <property type="entry name" value="HELICc"/>
    <property type="match status" value="1"/>
</dbReference>
<keyword evidence="2" id="KW-0378">Hydrolase</keyword>
<organism evidence="6 7">
    <name type="scientific">Phycomyces blakesleeanus</name>
    <dbReference type="NCBI Taxonomy" id="4837"/>
    <lineage>
        <taxon>Eukaryota</taxon>
        <taxon>Fungi</taxon>
        <taxon>Fungi incertae sedis</taxon>
        <taxon>Mucoromycota</taxon>
        <taxon>Mucoromycotina</taxon>
        <taxon>Mucoromycetes</taxon>
        <taxon>Mucorales</taxon>
        <taxon>Phycomycetaceae</taxon>
        <taxon>Phycomyces</taxon>
    </lineage>
</organism>
<dbReference type="Pfam" id="PF00176">
    <property type="entry name" value="SNF2-rel_dom"/>
    <property type="match status" value="1"/>
</dbReference>
<dbReference type="InterPro" id="IPR000330">
    <property type="entry name" value="SNF2_N"/>
</dbReference>
<feature type="domain" description="Helicase C-terminal" evidence="5">
    <location>
        <begin position="483"/>
        <end position="648"/>
    </location>
</feature>
<dbReference type="CDD" id="cd18008">
    <property type="entry name" value="DEXDc_SHPRH-like"/>
    <property type="match status" value="1"/>
</dbReference>
<evidence type="ECO:0000313" key="7">
    <source>
        <dbReference type="Proteomes" id="UP001448207"/>
    </source>
</evidence>
<evidence type="ECO:0000259" key="5">
    <source>
        <dbReference type="PROSITE" id="PS51194"/>
    </source>
</evidence>
<keyword evidence="3" id="KW-0067">ATP-binding</keyword>
<dbReference type="PANTHER" id="PTHR45626">
    <property type="entry name" value="TRANSCRIPTION TERMINATION FACTOR 2-RELATED"/>
    <property type="match status" value="1"/>
</dbReference>